<dbReference type="Gene3D" id="3.40.605.10">
    <property type="entry name" value="Aldehyde Dehydrogenase, Chain A, domain 1"/>
    <property type="match status" value="1"/>
</dbReference>
<gene>
    <name evidence="9" type="primary">calB</name>
    <name evidence="9" type="ORF">GCM10011274_46780</name>
</gene>
<evidence type="ECO:0000313" key="10">
    <source>
        <dbReference type="Proteomes" id="UP000622604"/>
    </source>
</evidence>
<dbReference type="Gene3D" id="3.40.309.10">
    <property type="entry name" value="Aldehyde Dehydrogenase, Chain A, domain 2"/>
    <property type="match status" value="1"/>
</dbReference>
<dbReference type="AlphaFoldDB" id="A0A8H9IGE2"/>
<evidence type="ECO:0000259" key="8">
    <source>
        <dbReference type="Pfam" id="PF00171"/>
    </source>
</evidence>
<dbReference type="PANTHER" id="PTHR43570">
    <property type="entry name" value="ALDEHYDE DEHYDROGENASE"/>
    <property type="match status" value="1"/>
</dbReference>
<evidence type="ECO:0000256" key="2">
    <source>
        <dbReference type="ARBA" id="ARBA00023002"/>
    </source>
</evidence>
<keyword evidence="2 4" id="KW-0560">Oxidoreductase</keyword>
<dbReference type="PANTHER" id="PTHR43570:SF20">
    <property type="entry name" value="ALDEHYDE DEHYDROGENASE ALDX-RELATED"/>
    <property type="match status" value="1"/>
</dbReference>
<dbReference type="CDD" id="cd07133">
    <property type="entry name" value="ALDH_CALDH_CalB"/>
    <property type="match status" value="1"/>
</dbReference>
<comment type="similarity">
    <text evidence="1 4 7">Belongs to the aldehyde dehydrogenase family.</text>
</comment>
<keyword evidence="3" id="KW-0520">NAD</keyword>
<dbReference type="InterPro" id="IPR015590">
    <property type="entry name" value="Aldehyde_DH_dom"/>
</dbReference>
<dbReference type="SUPFAM" id="SSF53720">
    <property type="entry name" value="ALDH-like"/>
    <property type="match status" value="1"/>
</dbReference>
<dbReference type="Proteomes" id="UP000622604">
    <property type="component" value="Unassembled WGS sequence"/>
</dbReference>
<comment type="caution">
    <text evidence="9">The sequence shown here is derived from an EMBL/GenBank/DDBJ whole genome shotgun (WGS) entry which is preliminary data.</text>
</comment>
<feature type="active site" evidence="5">
    <location>
        <position position="251"/>
    </location>
</feature>
<sequence>MHVLQTINDVKECFELQKCYFSSEPYRSYDDRVKDLKKLKRLLLDNQDDFVEALNKDFGSRSADDTKIGDIITTISGINYTIKNLKSWMKPKKRKVDLLFQPAKASILFQPLGVVGVVVPWNYPVFLSLGPLATALAAGNCVMLKMSEFTPVTATLLAGLLHKVFKQKQVAIIGGEVEIATAFTSLAFDHLFFTGSTNVGKIVMQAAAKNLVPVTLELGGKSPAIIDGIIDIKLAVSRFILGKVLNSGQTCVAPDYIFCPEDKVTVLVEELQKIYSKMYPKITNNKDCTSIINDAQFERLNGLLDDARSHGANITPLTAEPINKTERKMPLTVLTDVNDDMKVMQQEIFGPIIPIITYKNTAEAIHYINKNDRPLALYIYSFDKAFQQEILLNTHAGGVCINEATFHVANDDLPFGGIGASGMGQYHGEEGFKTFSHGKSILKKGRISFAHLLFPPFGGFMHKLVYKLFIR</sequence>
<dbReference type="InterPro" id="IPR012394">
    <property type="entry name" value="Aldehyde_DH_NAD(P)"/>
</dbReference>
<dbReference type="InterPro" id="IPR016163">
    <property type="entry name" value="Ald_DH_C"/>
</dbReference>
<feature type="active site" evidence="5 6">
    <location>
        <position position="217"/>
    </location>
</feature>
<protein>
    <recommendedName>
        <fullName evidence="4">Aldehyde dehydrogenase</fullName>
    </recommendedName>
</protein>
<reference evidence="9" key="2">
    <citation type="submission" date="2020-09" db="EMBL/GenBank/DDBJ databases">
        <authorList>
            <person name="Sun Q."/>
            <person name="Kim S."/>
        </authorList>
    </citation>
    <scope>NUCLEOTIDE SEQUENCE</scope>
    <source>
        <strain evidence="9">KCTC 32337</strain>
    </source>
</reference>
<dbReference type="FunFam" id="3.40.309.10:FF:000003">
    <property type="entry name" value="Aldehyde dehydrogenase"/>
    <property type="match status" value="1"/>
</dbReference>
<feature type="domain" description="Aldehyde dehydrogenase" evidence="8">
    <location>
        <begin position="28"/>
        <end position="440"/>
    </location>
</feature>
<evidence type="ECO:0000256" key="7">
    <source>
        <dbReference type="RuleBase" id="RU003345"/>
    </source>
</evidence>
<dbReference type="FunFam" id="3.40.605.10:FF:000004">
    <property type="entry name" value="Aldehyde dehydrogenase"/>
    <property type="match status" value="1"/>
</dbReference>
<dbReference type="GO" id="GO:0004029">
    <property type="term" value="F:aldehyde dehydrogenase (NAD+) activity"/>
    <property type="evidence" value="ECO:0007669"/>
    <property type="project" value="TreeGrafter"/>
</dbReference>
<dbReference type="Pfam" id="PF00171">
    <property type="entry name" value="Aldedh"/>
    <property type="match status" value="1"/>
</dbReference>
<proteinExistence type="inferred from homology"/>
<evidence type="ECO:0000256" key="3">
    <source>
        <dbReference type="ARBA" id="ARBA00023027"/>
    </source>
</evidence>
<dbReference type="GO" id="GO:0006081">
    <property type="term" value="P:aldehyde metabolic process"/>
    <property type="evidence" value="ECO:0007669"/>
    <property type="project" value="InterPro"/>
</dbReference>
<evidence type="ECO:0000256" key="4">
    <source>
        <dbReference type="PIRNR" id="PIRNR036492"/>
    </source>
</evidence>
<evidence type="ECO:0000256" key="6">
    <source>
        <dbReference type="PROSITE-ProRule" id="PRU10007"/>
    </source>
</evidence>
<evidence type="ECO:0000313" key="9">
    <source>
        <dbReference type="EMBL" id="GGZ83927.1"/>
    </source>
</evidence>
<dbReference type="PIRSF" id="PIRSF036492">
    <property type="entry name" value="ALDH"/>
    <property type="match status" value="1"/>
</dbReference>
<dbReference type="GO" id="GO:0005737">
    <property type="term" value="C:cytoplasm"/>
    <property type="evidence" value="ECO:0007669"/>
    <property type="project" value="TreeGrafter"/>
</dbReference>
<reference evidence="9" key="1">
    <citation type="journal article" date="2014" name="Int. J. Syst. Evol. Microbiol.">
        <title>Complete genome sequence of Corynebacterium casei LMG S-19264T (=DSM 44701T), isolated from a smear-ripened cheese.</title>
        <authorList>
            <consortium name="US DOE Joint Genome Institute (JGI-PGF)"/>
            <person name="Walter F."/>
            <person name="Albersmeier A."/>
            <person name="Kalinowski J."/>
            <person name="Ruckert C."/>
        </authorList>
    </citation>
    <scope>NUCLEOTIDE SEQUENCE</scope>
    <source>
        <strain evidence="9">KCTC 32337</strain>
    </source>
</reference>
<name>A0A8H9IGE2_9ALTE</name>
<dbReference type="PROSITE" id="PS00687">
    <property type="entry name" value="ALDEHYDE_DEHYDR_GLU"/>
    <property type="match status" value="1"/>
</dbReference>
<accession>A0A8H9IGE2</accession>
<evidence type="ECO:0000256" key="1">
    <source>
        <dbReference type="ARBA" id="ARBA00009986"/>
    </source>
</evidence>
<dbReference type="EMBL" id="BMZC01000026">
    <property type="protein sequence ID" value="GGZ83927.1"/>
    <property type="molecule type" value="Genomic_DNA"/>
</dbReference>
<dbReference type="InterPro" id="IPR029510">
    <property type="entry name" value="Ald_DH_CS_GLU"/>
</dbReference>
<dbReference type="InterPro" id="IPR016160">
    <property type="entry name" value="Ald_DH_CS_CYS"/>
</dbReference>
<dbReference type="RefSeq" id="WP_187447827.1">
    <property type="nucleotide sequence ID" value="NZ_BMZC01000026.1"/>
</dbReference>
<dbReference type="InterPro" id="IPR016161">
    <property type="entry name" value="Ald_DH/histidinol_DH"/>
</dbReference>
<evidence type="ECO:0000256" key="5">
    <source>
        <dbReference type="PIRSR" id="PIRSR036492-1"/>
    </source>
</evidence>
<organism evidence="9 10">
    <name type="scientific">Paraglaciecola chathamensis</name>
    <dbReference type="NCBI Taxonomy" id="368405"/>
    <lineage>
        <taxon>Bacteria</taxon>
        <taxon>Pseudomonadati</taxon>
        <taxon>Pseudomonadota</taxon>
        <taxon>Gammaproteobacteria</taxon>
        <taxon>Alteromonadales</taxon>
        <taxon>Alteromonadaceae</taxon>
        <taxon>Paraglaciecola</taxon>
    </lineage>
</organism>
<dbReference type="InterPro" id="IPR016162">
    <property type="entry name" value="Ald_DH_N"/>
</dbReference>
<dbReference type="PROSITE" id="PS00070">
    <property type="entry name" value="ALDEHYDE_DEHYDR_CYS"/>
    <property type="match status" value="1"/>
</dbReference>